<sequence length="129" mass="13787">MLKGTVDCCLVVGRKKIGRAQGRTDGVEVRAKRNIESQTFSGSRLDMRLANHSAEHAPSHWEWALTALGSPLGAVPTAASQAQPSPLAPGLTRHEGSTTWVIWSPGLASAPSDRPGLRTPACFEVGQYR</sequence>
<reference evidence="2" key="5">
    <citation type="submission" date="2018-04" db="UniProtKB">
        <authorList>
            <consortium name="EnsemblFungi"/>
        </authorList>
    </citation>
    <scope>IDENTIFICATION</scope>
    <source>
        <strain evidence="2">R3-111a-1</strain>
    </source>
</reference>
<name>J3PGC8_GAET3</name>
<protein>
    <submittedName>
        <fullName evidence="1 2">Uncharacterized protein</fullName>
    </submittedName>
</protein>
<dbReference type="VEuPathDB" id="FungiDB:GGTG_12553"/>
<accession>J3PGC8</accession>
<reference evidence="1" key="2">
    <citation type="submission" date="2010-07" db="EMBL/GenBank/DDBJ databases">
        <authorList>
            <consortium name="The Broad Institute Genome Sequencing Platform"/>
            <consortium name="Broad Institute Genome Sequencing Center for Infectious Disease"/>
            <person name="Ma L.-J."/>
            <person name="Dead R."/>
            <person name="Young S."/>
            <person name="Zeng Q."/>
            <person name="Koehrsen M."/>
            <person name="Alvarado L."/>
            <person name="Berlin A."/>
            <person name="Chapman S.B."/>
            <person name="Chen Z."/>
            <person name="Freedman E."/>
            <person name="Gellesch M."/>
            <person name="Goldberg J."/>
            <person name="Griggs A."/>
            <person name="Gujja S."/>
            <person name="Heilman E.R."/>
            <person name="Heiman D."/>
            <person name="Hepburn T."/>
            <person name="Howarth C."/>
            <person name="Jen D."/>
            <person name="Larson L."/>
            <person name="Mehta T."/>
            <person name="Neiman D."/>
            <person name="Pearson M."/>
            <person name="Roberts A."/>
            <person name="Saif S."/>
            <person name="Shea T."/>
            <person name="Shenoy N."/>
            <person name="Sisk P."/>
            <person name="Stolte C."/>
            <person name="Sykes S."/>
            <person name="Walk T."/>
            <person name="White J."/>
            <person name="Yandava C."/>
            <person name="Haas B."/>
            <person name="Nusbaum C."/>
            <person name="Birren B."/>
        </authorList>
    </citation>
    <scope>NUCLEOTIDE SEQUENCE</scope>
    <source>
        <strain evidence="1">R3-111a-1</strain>
    </source>
</reference>
<gene>
    <name evidence="2" type="primary">20353011</name>
    <name evidence="1" type="ORF">GGTG_12553</name>
</gene>
<dbReference type="GeneID" id="20353011"/>
<keyword evidence="3" id="KW-1185">Reference proteome</keyword>
<proteinExistence type="predicted"/>
<evidence type="ECO:0000313" key="3">
    <source>
        <dbReference type="Proteomes" id="UP000006039"/>
    </source>
</evidence>
<dbReference type="HOGENOM" id="CLU_1948956_0_0_1"/>
<dbReference type="EMBL" id="GL385403">
    <property type="protein sequence ID" value="EJT69669.1"/>
    <property type="molecule type" value="Genomic_DNA"/>
</dbReference>
<evidence type="ECO:0000313" key="1">
    <source>
        <dbReference type="EMBL" id="EJT69669.1"/>
    </source>
</evidence>
<organism evidence="1">
    <name type="scientific">Gaeumannomyces tritici (strain R3-111a-1)</name>
    <name type="common">Wheat and barley take-all root rot fungus</name>
    <name type="synonym">Gaeumannomyces graminis var. tritici</name>
    <dbReference type="NCBI Taxonomy" id="644352"/>
    <lineage>
        <taxon>Eukaryota</taxon>
        <taxon>Fungi</taxon>
        <taxon>Dikarya</taxon>
        <taxon>Ascomycota</taxon>
        <taxon>Pezizomycotina</taxon>
        <taxon>Sordariomycetes</taxon>
        <taxon>Sordariomycetidae</taxon>
        <taxon>Magnaporthales</taxon>
        <taxon>Magnaporthaceae</taxon>
        <taxon>Gaeumannomyces</taxon>
    </lineage>
</organism>
<dbReference type="EnsemblFungi" id="EJT69669">
    <property type="protein sequence ID" value="EJT69669"/>
    <property type="gene ID" value="GGTG_12553"/>
</dbReference>
<dbReference type="RefSeq" id="XP_009228717.1">
    <property type="nucleotide sequence ID" value="XM_009230453.1"/>
</dbReference>
<reference evidence="3" key="1">
    <citation type="submission" date="2010-07" db="EMBL/GenBank/DDBJ databases">
        <title>The genome sequence of Gaeumannomyces graminis var. tritici strain R3-111a-1.</title>
        <authorList>
            <consortium name="The Broad Institute Genome Sequencing Platform"/>
            <person name="Ma L.-J."/>
            <person name="Dead R."/>
            <person name="Young S."/>
            <person name="Zeng Q."/>
            <person name="Koehrsen M."/>
            <person name="Alvarado L."/>
            <person name="Berlin A."/>
            <person name="Chapman S.B."/>
            <person name="Chen Z."/>
            <person name="Freedman E."/>
            <person name="Gellesch M."/>
            <person name="Goldberg J."/>
            <person name="Griggs A."/>
            <person name="Gujja S."/>
            <person name="Heilman E.R."/>
            <person name="Heiman D."/>
            <person name="Hepburn T."/>
            <person name="Howarth C."/>
            <person name="Jen D."/>
            <person name="Larson L."/>
            <person name="Mehta T."/>
            <person name="Neiman D."/>
            <person name="Pearson M."/>
            <person name="Roberts A."/>
            <person name="Saif S."/>
            <person name="Shea T."/>
            <person name="Shenoy N."/>
            <person name="Sisk P."/>
            <person name="Stolte C."/>
            <person name="Sykes S."/>
            <person name="Walk T."/>
            <person name="White J."/>
            <person name="Yandava C."/>
            <person name="Haas B."/>
            <person name="Nusbaum C."/>
            <person name="Birren B."/>
        </authorList>
    </citation>
    <scope>NUCLEOTIDE SEQUENCE [LARGE SCALE GENOMIC DNA]</scope>
    <source>
        <strain evidence="3">R3-111a-1</strain>
    </source>
</reference>
<reference evidence="1" key="3">
    <citation type="submission" date="2010-09" db="EMBL/GenBank/DDBJ databases">
        <title>Annotation of Gaeumannomyces graminis var. tritici R3-111a-1.</title>
        <authorList>
            <consortium name="The Broad Institute Genome Sequencing Platform"/>
            <person name="Ma L.-J."/>
            <person name="Dead R."/>
            <person name="Young S.K."/>
            <person name="Zeng Q."/>
            <person name="Gargeya S."/>
            <person name="Fitzgerald M."/>
            <person name="Haas B."/>
            <person name="Abouelleil A."/>
            <person name="Alvarado L."/>
            <person name="Arachchi H.M."/>
            <person name="Berlin A."/>
            <person name="Brown A."/>
            <person name="Chapman S.B."/>
            <person name="Chen Z."/>
            <person name="Dunbar C."/>
            <person name="Freedman E."/>
            <person name="Gearin G."/>
            <person name="Gellesch M."/>
            <person name="Goldberg J."/>
            <person name="Griggs A."/>
            <person name="Gujja S."/>
            <person name="Heiman D."/>
            <person name="Howarth C."/>
            <person name="Larson L."/>
            <person name="Lui A."/>
            <person name="MacDonald P.J.P."/>
            <person name="Mehta T."/>
            <person name="Montmayeur A."/>
            <person name="Murphy C."/>
            <person name="Neiman D."/>
            <person name="Pearson M."/>
            <person name="Priest M."/>
            <person name="Roberts A."/>
            <person name="Saif S."/>
            <person name="Shea T."/>
            <person name="Shenoy N."/>
            <person name="Sisk P."/>
            <person name="Stolte C."/>
            <person name="Sykes S."/>
            <person name="Yandava C."/>
            <person name="Wortman J."/>
            <person name="Nusbaum C."/>
            <person name="Birren B."/>
        </authorList>
    </citation>
    <scope>NUCLEOTIDE SEQUENCE</scope>
    <source>
        <strain evidence="1">R3-111a-1</strain>
    </source>
</reference>
<reference evidence="2" key="4">
    <citation type="journal article" date="2015" name="G3 (Bethesda)">
        <title>Genome sequences of three phytopathogenic species of the Magnaporthaceae family of fungi.</title>
        <authorList>
            <person name="Okagaki L.H."/>
            <person name="Nunes C.C."/>
            <person name="Sailsbery J."/>
            <person name="Clay B."/>
            <person name="Brown D."/>
            <person name="John T."/>
            <person name="Oh Y."/>
            <person name="Young N."/>
            <person name="Fitzgerald M."/>
            <person name="Haas B.J."/>
            <person name="Zeng Q."/>
            <person name="Young S."/>
            <person name="Adiconis X."/>
            <person name="Fan L."/>
            <person name="Levin J.Z."/>
            <person name="Mitchell T.K."/>
            <person name="Okubara P.A."/>
            <person name="Farman M.L."/>
            <person name="Kohn L.M."/>
            <person name="Birren B."/>
            <person name="Ma L.-J."/>
            <person name="Dean R.A."/>
        </authorList>
    </citation>
    <scope>NUCLEOTIDE SEQUENCE</scope>
    <source>
        <strain evidence="2">R3-111a-1</strain>
    </source>
</reference>
<dbReference type="AlphaFoldDB" id="J3PGC8"/>
<evidence type="ECO:0000313" key="2">
    <source>
        <dbReference type="EnsemblFungi" id="EJT69669"/>
    </source>
</evidence>
<dbReference type="Proteomes" id="UP000006039">
    <property type="component" value="Unassembled WGS sequence"/>
</dbReference>